<comment type="caution">
    <text evidence="7">The sequence shown here is derived from an EMBL/GenBank/DDBJ whole genome shotgun (WGS) entry which is preliminary data.</text>
</comment>
<dbReference type="PROSITE" id="PS51387">
    <property type="entry name" value="FAD_PCMH"/>
    <property type="match status" value="1"/>
</dbReference>
<comment type="cofactor">
    <cofactor evidence="1">
        <name>FAD</name>
        <dbReference type="ChEBI" id="CHEBI:57692"/>
    </cofactor>
</comment>
<dbReference type="InterPro" id="IPR006094">
    <property type="entry name" value="Oxid_FAD_bind_N"/>
</dbReference>
<evidence type="ECO:0000313" key="8">
    <source>
        <dbReference type="Proteomes" id="UP000293360"/>
    </source>
</evidence>
<dbReference type="GO" id="GO:0016491">
    <property type="term" value="F:oxidoreductase activity"/>
    <property type="evidence" value="ECO:0007669"/>
    <property type="project" value="UniProtKB-KW"/>
</dbReference>
<dbReference type="InterPro" id="IPR016167">
    <property type="entry name" value="FAD-bd_PCMH_sub1"/>
</dbReference>
<dbReference type="Pfam" id="PF01565">
    <property type="entry name" value="FAD_binding_4"/>
    <property type="match status" value="1"/>
</dbReference>
<evidence type="ECO:0000256" key="2">
    <source>
        <dbReference type="ARBA" id="ARBA00005466"/>
    </source>
</evidence>
<comment type="similarity">
    <text evidence="2">Belongs to the oxygen-dependent FAD-linked oxidoreductase family.</text>
</comment>
<evidence type="ECO:0000256" key="1">
    <source>
        <dbReference type="ARBA" id="ARBA00001974"/>
    </source>
</evidence>
<keyword evidence="8" id="KW-1185">Reference proteome</keyword>
<proteinExistence type="inferred from homology"/>
<dbReference type="Gene3D" id="3.30.465.10">
    <property type="match status" value="1"/>
</dbReference>
<dbReference type="InterPro" id="IPR016166">
    <property type="entry name" value="FAD-bd_PCMH"/>
</dbReference>
<dbReference type="EMBL" id="QJNU01000007">
    <property type="protein sequence ID" value="RYP11087.1"/>
    <property type="molecule type" value="Genomic_DNA"/>
</dbReference>
<dbReference type="SUPFAM" id="SSF56176">
    <property type="entry name" value="FAD-binding/transporter-associated domain-like"/>
    <property type="match status" value="1"/>
</dbReference>
<gene>
    <name evidence="7" type="ORF">DL764_000245</name>
</gene>
<dbReference type="InterPro" id="IPR050416">
    <property type="entry name" value="FAD-linked_Oxidoreductase"/>
</dbReference>
<dbReference type="PANTHER" id="PTHR42973">
    <property type="entry name" value="BINDING OXIDOREDUCTASE, PUTATIVE (AFU_ORTHOLOGUE AFUA_1G17690)-RELATED"/>
    <property type="match status" value="1"/>
</dbReference>
<dbReference type="Gene3D" id="3.30.43.10">
    <property type="entry name" value="Uridine Diphospho-n-acetylenolpyruvylglucosamine Reductase, domain 2"/>
    <property type="match status" value="1"/>
</dbReference>
<dbReference type="InterPro" id="IPR016169">
    <property type="entry name" value="FAD-bd_PCMH_sub2"/>
</dbReference>
<feature type="domain" description="FAD-binding PCMH-type" evidence="6">
    <location>
        <begin position="35"/>
        <end position="214"/>
    </location>
</feature>
<dbReference type="STRING" id="155417.A0A4Q4TXR2"/>
<dbReference type="InterPro" id="IPR012951">
    <property type="entry name" value="BBE"/>
</dbReference>
<protein>
    <recommendedName>
        <fullName evidence="6">FAD-binding PCMH-type domain-containing protein</fullName>
    </recommendedName>
</protein>
<keyword evidence="4" id="KW-0274">FAD</keyword>
<organism evidence="7 8">
    <name type="scientific">Monosporascus ibericus</name>
    <dbReference type="NCBI Taxonomy" id="155417"/>
    <lineage>
        <taxon>Eukaryota</taxon>
        <taxon>Fungi</taxon>
        <taxon>Dikarya</taxon>
        <taxon>Ascomycota</taxon>
        <taxon>Pezizomycotina</taxon>
        <taxon>Sordariomycetes</taxon>
        <taxon>Xylariomycetidae</taxon>
        <taxon>Xylariales</taxon>
        <taxon>Xylariales incertae sedis</taxon>
        <taxon>Monosporascus</taxon>
    </lineage>
</organism>
<dbReference type="GO" id="GO:0071949">
    <property type="term" value="F:FAD binding"/>
    <property type="evidence" value="ECO:0007669"/>
    <property type="project" value="InterPro"/>
</dbReference>
<dbReference type="InterPro" id="IPR036318">
    <property type="entry name" value="FAD-bd_PCMH-like_sf"/>
</dbReference>
<evidence type="ECO:0000256" key="4">
    <source>
        <dbReference type="ARBA" id="ARBA00022827"/>
    </source>
</evidence>
<dbReference type="Proteomes" id="UP000293360">
    <property type="component" value="Unassembled WGS sequence"/>
</dbReference>
<evidence type="ECO:0000256" key="3">
    <source>
        <dbReference type="ARBA" id="ARBA00022630"/>
    </source>
</evidence>
<dbReference type="PANTHER" id="PTHR42973:SF39">
    <property type="entry name" value="FAD-BINDING PCMH-TYPE DOMAIN-CONTAINING PROTEIN"/>
    <property type="match status" value="1"/>
</dbReference>
<dbReference type="OrthoDB" id="407275at2759"/>
<evidence type="ECO:0000256" key="5">
    <source>
        <dbReference type="ARBA" id="ARBA00023002"/>
    </source>
</evidence>
<sequence length="604" mass="67659">MEDVMKIITHPAIPVFNPGEVEYERAIATPNLLYRFSRPTCVVQPEGTAHVQTIIKEAASRGVSITIKNGGHSYSGSSTTDKGILLDLVRMNKVNLDINAKIVTLQGGTLWGHAYKELVNGRHDGHIINGGRCPTVGVSGFLLGGGLSPFTRSFGMGCDTLQEATIVTADGNIVTVSDKDDPTSDKGRLFWALCGAGHGNFGVVVELKLRVQKLSNKDGIVTAGRFTWLPKPNAMEDFMATMNRFYTTKWSDQITIDSSWLCDLQQTKSDLAIRFLVYYDGNKDEFDKLIDENIRDRDLAKQLKRRSLPEKSTRFLHETLVAQWSEEITKAFPTNRSYSIYASFLFKNKKDAISQITNIIRQEMGQFRDMFTGEQALLQVTWIHAGGQASKKNRSATAFRWRDCTYHAYIMLQWEEKWLERDMRGFMQRFKEKLRPFSMMGRAAFANFPDTALPSDTHEPAYYGNNHQELRRIKEIWDRSNFFSWTQGVRLPLGVAPVPAATASALMAQRNVTSGIGMGEDTGERAVMATEEENSFSADAPMASVDEEALTDVMAGQQWKLRNTEQPPAKKVFVGVIRGAMTEVPPEKNDIFSGIIRGLDDLGF</sequence>
<keyword evidence="3" id="KW-0285">Flavoprotein</keyword>
<dbReference type="Gene3D" id="3.40.462.20">
    <property type="match status" value="1"/>
</dbReference>
<reference evidence="7 8" key="1">
    <citation type="submission" date="2018-06" db="EMBL/GenBank/DDBJ databases">
        <title>Complete Genomes of Monosporascus.</title>
        <authorList>
            <person name="Robinson A.J."/>
            <person name="Natvig D.O."/>
        </authorList>
    </citation>
    <scope>NUCLEOTIDE SEQUENCE [LARGE SCALE GENOMIC DNA]</scope>
    <source>
        <strain evidence="7 8">CBS 110550</strain>
    </source>
</reference>
<evidence type="ECO:0000259" key="6">
    <source>
        <dbReference type="PROSITE" id="PS51387"/>
    </source>
</evidence>
<dbReference type="Pfam" id="PF08031">
    <property type="entry name" value="BBE"/>
    <property type="match status" value="1"/>
</dbReference>
<name>A0A4Q4TXR2_9PEZI</name>
<accession>A0A4Q4TXR2</accession>
<keyword evidence="5" id="KW-0560">Oxidoreductase</keyword>
<evidence type="ECO:0000313" key="7">
    <source>
        <dbReference type="EMBL" id="RYP11087.1"/>
    </source>
</evidence>
<dbReference type="AlphaFoldDB" id="A0A4Q4TXR2"/>